<dbReference type="eggNOG" id="COG0697">
    <property type="taxonomic scope" value="Bacteria"/>
</dbReference>
<reference evidence="7 8" key="1">
    <citation type="submission" date="2009-07" db="EMBL/GenBank/DDBJ databases">
        <authorList>
            <person name="Madupu R."/>
            <person name="Sebastian Y."/>
            <person name="Durkin A.S."/>
            <person name="Torralba M."/>
            <person name="Methe B."/>
            <person name="Sutton G.G."/>
            <person name="Strausberg R.L."/>
            <person name="Nelson K.E."/>
        </authorList>
    </citation>
    <scope>NUCLEOTIDE SEQUENCE [LARGE SCALE GENOMIC DNA]</scope>
    <source>
        <strain evidence="7 8">RM3268</strain>
    </source>
</reference>
<organism evidence="7 8">
    <name type="scientific">Campylobacter gracilis RM3268</name>
    <dbReference type="NCBI Taxonomy" id="553220"/>
    <lineage>
        <taxon>Bacteria</taxon>
        <taxon>Pseudomonadati</taxon>
        <taxon>Campylobacterota</taxon>
        <taxon>Epsilonproteobacteria</taxon>
        <taxon>Campylobacterales</taxon>
        <taxon>Campylobacteraceae</taxon>
        <taxon>Campylobacter</taxon>
    </lineage>
</organism>
<keyword evidence="8" id="KW-1185">Reference proteome</keyword>
<dbReference type="AlphaFoldDB" id="C8PHU4"/>
<feature type="transmembrane region" description="Helical" evidence="5">
    <location>
        <begin position="101"/>
        <end position="122"/>
    </location>
</feature>
<feature type="transmembrane region" description="Helical" evidence="5">
    <location>
        <begin position="154"/>
        <end position="171"/>
    </location>
</feature>
<dbReference type="EMBL" id="ACYG01000024">
    <property type="protein sequence ID" value="EEV17708.1"/>
    <property type="molecule type" value="Genomic_DNA"/>
</dbReference>
<dbReference type="SUPFAM" id="SSF103481">
    <property type="entry name" value="Multidrug resistance efflux transporter EmrE"/>
    <property type="match status" value="1"/>
</dbReference>
<evidence type="ECO:0000256" key="3">
    <source>
        <dbReference type="ARBA" id="ARBA00022989"/>
    </source>
</evidence>
<feature type="transmembrane region" description="Helical" evidence="5">
    <location>
        <begin position="9"/>
        <end position="28"/>
    </location>
</feature>
<feature type="domain" description="EamA" evidence="6">
    <location>
        <begin position="14"/>
        <end position="144"/>
    </location>
</feature>
<proteinExistence type="predicted"/>
<evidence type="ECO:0000256" key="2">
    <source>
        <dbReference type="ARBA" id="ARBA00022692"/>
    </source>
</evidence>
<gene>
    <name evidence="7" type="ORF">CAMGR0001_0540</name>
</gene>
<dbReference type="Pfam" id="PF00892">
    <property type="entry name" value="EamA"/>
    <property type="match status" value="1"/>
</dbReference>
<keyword evidence="4 5" id="KW-0472">Membrane</keyword>
<comment type="subcellular location">
    <subcellularLocation>
        <location evidence="1">Membrane</location>
        <topology evidence="1">Multi-pass membrane protein</topology>
    </subcellularLocation>
</comment>
<evidence type="ECO:0000256" key="4">
    <source>
        <dbReference type="ARBA" id="ARBA00023136"/>
    </source>
</evidence>
<evidence type="ECO:0000313" key="8">
    <source>
        <dbReference type="Proteomes" id="UP000005709"/>
    </source>
</evidence>
<sequence length="310" mass="33442">MKQKFYSAFWLKHLGVYYMLVASFYFALNGALAKVMAEHMSSAEIVFFRNVVGIGIVLFSLRRVKNLGPGGKPWLLAFRGFIGSCGILATFYNIAHIDLGTAFTFQKTAPIFTALFSAFFLGEKLSSRGWFAILLGFGGILLVVRPHIGISVTDAVGIFGGMCAGLAYTSVRELRKHYATNLIVLVFVSSATFLSAMMMAAGWALGDSEVKILGLFSGADLARLAYFNLPSLLGWVLVALLGVSGIYFQIYMTRAYAASRKAGIVAAISYSDILFSMALGIMLGDHLPGPIVLAGIAVVILSGILIARER</sequence>
<feature type="transmembrane region" description="Helical" evidence="5">
    <location>
        <begin position="73"/>
        <end position="95"/>
    </location>
</feature>
<comment type="caution">
    <text evidence="7">The sequence shown here is derived from an EMBL/GenBank/DDBJ whole genome shotgun (WGS) entry which is preliminary data.</text>
</comment>
<dbReference type="InterPro" id="IPR000620">
    <property type="entry name" value="EamA_dom"/>
</dbReference>
<evidence type="ECO:0000313" key="7">
    <source>
        <dbReference type="EMBL" id="EEV17708.1"/>
    </source>
</evidence>
<feature type="transmembrane region" description="Helical" evidence="5">
    <location>
        <begin position="225"/>
        <end position="250"/>
    </location>
</feature>
<feature type="transmembrane region" description="Helical" evidence="5">
    <location>
        <begin position="289"/>
        <end position="307"/>
    </location>
</feature>
<feature type="transmembrane region" description="Helical" evidence="5">
    <location>
        <begin position="183"/>
        <end position="205"/>
    </location>
</feature>
<name>C8PHU4_9BACT</name>
<feature type="transmembrane region" description="Helical" evidence="5">
    <location>
        <begin position="129"/>
        <end position="148"/>
    </location>
</feature>
<evidence type="ECO:0000259" key="6">
    <source>
        <dbReference type="Pfam" id="PF00892"/>
    </source>
</evidence>
<feature type="transmembrane region" description="Helical" evidence="5">
    <location>
        <begin position="262"/>
        <end position="283"/>
    </location>
</feature>
<dbReference type="Proteomes" id="UP000005709">
    <property type="component" value="Unassembled WGS sequence"/>
</dbReference>
<evidence type="ECO:0000256" key="1">
    <source>
        <dbReference type="ARBA" id="ARBA00004141"/>
    </source>
</evidence>
<dbReference type="InterPro" id="IPR037185">
    <property type="entry name" value="EmrE-like"/>
</dbReference>
<dbReference type="STRING" id="824.CGRAC_1813"/>
<keyword evidence="2 5" id="KW-0812">Transmembrane</keyword>
<protein>
    <submittedName>
        <fullName evidence="7">Putative membrane protein</fullName>
    </submittedName>
</protein>
<feature type="transmembrane region" description="Helical" evidence="5">
    <location>
        <begin position="40"/>
        <end position="61"/>
    </location>
</feature>
<dbReference type="GO" id="GO:0016020">
    <property type="term" value="C:membrane"/>
    <property type="evidence" value="ECO:0007669"/>
    <property type="project" value="UniProtKB-SubCell"/>
</dbReference>
<dbReference type="PANTHER" id="PTHR22911">
    <property type="entry name" value="ACYL-MALONYL CONDENSING ENZYME-RELATED"/>
    <property type="match status" value="1"/>
</dbReference>
<keyword evidence="3 5" id="KW-1133">Transmembrane helix</keyword>
<dbReference type="RefSeq" id="WP_005871299.1">
    <property type="nucleotide sequence ID" value="NZ_ACYG01000024.1"/>
</dbReference>
<dbReference type="Gene3D" id="1.10.3730.20">
    <property type="match status" value="1"/>
</dbReference>
<dbReference type="PANTHER" id="PTHR22911:SF6">
    <property type="entry name" value="SOLUTE CARRIER FAMILY 35 MEMBER G1"/>
    <property type="match status" value="1"/>
</dbReference>
<evidence type="ECO:0000256" key="5">
    <source>
        <dbReference type="SAM" id="Phobius"/>
    </source>
</evidence>
<accession>C8PHU4</accession>